<reference evidence="2 3" key="1">
    <citation type="submission" date="2019-01" db="EMBL/GenBank/DDBJ databases">
        <title>Sequencing of cultivated peanut Arachis hypogaea provides insights into genome evolution and oil improvement.</title>
        <authorList>
            <person name="Chen X."/>
        </authorList>
    </citation>
    <scope>NUCLEOTIDE SEQUENCE [LARGE SCALE GENOMIC DNA]</scope>
    <source>
        <strain evidence="3">cv. Fuhuasheng</strain>
        <tissue evidence="2">Leaves</tissue>
    </source>
</reference>
<protein>
    <submittedName>
        <fullName evidence="2">Uncharacterized protein</fullName>
    </submittedName>
</protein>
<dbReference type="PANTHER" id="PTHR46951">
    <property type="entry name" value="BED-TYPE DOMAIN-CONTAINING PROTEIN"/>
    <property type="match status" value="1"/>
</dbReference>
<dbReference type="Proteomes" id="UP000289738">
    <property type="component" value="Chromosome A06"/>
</dbReference>
<name>A0A445CRI6_ARAHY</name>
<gene>
    <name evidence="2" type="ORF">Ahy_A06g028692</name>
</gene>
<accession>A0A445CRI6</accession>
<organism evidence="2 3">
    <name type="scientific">Arachis hypogaea</name>
    <name type="common">Peanut</name>
    <dbReference type="NCBI Taxonomy" id="3818"/>
    <lineage>
        <taxon>Eukaryota</taxon>
        <taxon>Viridiplantae</taxon>
        <taxon>Streptophyta</taxon>
        <taxon>Embryophyta</taxon>
        <taxon>Tracheophyta</taxon>
        <taxon>Spermatophyta</taxon>
        <taxon>Magnoliopsida</taxon>
        <taxon>eudicotyledons</taxon>
        <taxon>Gunneridae</taxon>
        <taxon>Pentapetalae</taxon>
        <taxon>rosids</taxon>
        <taxon>fabids</taxon>
        <taxon>Fabales</taxon>
        <taxon>Fabaceae</taxon>
        <taxon>Papilionoideae</taxon>
        <taxon>50 kb inversion clade</taxon>
        <taxon>dalbergioids sensu lato</taxon>
        <taxon>Dalbergieae</taxon>
        <taxon>Pterocarpus clade</taxon>
        <taxon>Arachis</taxon>
    </lineage>
</organism>
<evidence type="ECO:0000313" key="2">
    <source>
        <dbReference type="EMBL" id="RYR53528.1"/>
    </source>
</evidence>
<evidence type="ECO:0000313" key="3">
    <source>
        <dbReference type="Proteomes" id="UP000289738"/>
    </source>
</evidence>
<sequence length="156" mass="16946">MDNSINQEAIVDDNASVNNNLPINPPILNDATNHNPPSFNDIFNGGGIHKMKKHLAKITGDVKKCPKVPYDVEKQIKSLLKEIQTNKNKRKVSFSEEGGDEVEDAIDEAIAQEEHDDGSSGLYAASLNSSAQEGGNEGEDDPTEANLQQVLADFDD</sequence>
<evidence type="ECO:0000256" key="1">
    <source>
        <dbReference type="SAM" id="MobiDB-lite"/>
    </source>
</evidence>
<dbReference type="PANTHER" id="PTHR46951:SF2">
    <property type="entry name" value="BED-TYPE DOMAIN-CONTAINING PROTEIN"/>
    <property type="match status" value="1"/>
</dbReference>
<dbReference type="AlphaFoldDB" id="A0A445CRI6"/>
<keyword evidence="3" id="KW-1185">Reference proteome</keyword>
<feature type="compositionally biased region" description="Acidic residues" evidence="1">
    <location>
        <begin position="97"/>
        <end position="116"/>
    </location>
</feature>
<feature type="region of interest" description="Disordered" evidence="1">
    <location>
        <begin position="86"/>
        <end position="156"/>
    </location>
</feature>
<proteinExistence type="predicted"/>
<dbReference type="EMBL" id="SDMP01000006">
    <property type="protein sequence ID" value="RYR53528.1"/>
    <property type="molecule type" value="Genomic_DNA"/>
</dbReference>
<comment type="caution">
    <text evidence="2">The sequence shown here is derived from an EMBL/GenBank/DDBJ whole genome shotgun (WGS) entry which is preliminary data.</text>
</comment>